<keyword evidence="6" id="KW-1185">Reference proteome</keyword>
<dbReference type="GO" id="GO:0005604">
    <property type="term" value="C:basement membrane"/>
    <property type="evidence" value="ECO:0007669"/>
    <property type="project" value="TreeGrafter"/>
</dbReference>
<feature type="domain" description="Laminin N-terminal" evidence="4">
    <location>
        <begin position="44"/>
        <end position="219"/>
    </location>
</feature>
<dbReference type="Ensembl" id="ENSGAGT00000038877.1">
    <property type="protein sequence ID" value="ENSGAGP00000034335.1"/>
    <property type="gene ID" value="ENSGAGG00000024402.1"/>
</dbReference>
<dbReference type="GO" id="GO:0007411">
    <property type="term" value="P:axon guidance"/>
    <property type="evidence" value="ECO:0007669"/>
    <property type="project" value="TreeGrafter"/>
</dbReference>
<accession>A0A452J216</accession>
<keyword evidence="1" id="KW-1015">Disulfide bond</keyword>
<reference evidence="6" key="1">
    <citation type="journal article" date="2017" name="PLoS ONE">
        <title>The Agassiz's desert tortoise genome provides a resource for the conservation of a threatened species.</title>
        <authorList>
            <person name="Tollis M."/>
            <person name="DeNardo D.F."/>
            <person name="Cornelius J.A."/>
            <person name="Dolby G.A."/>
            <person name="Edwards T."/>
            <person name="Henen B.T."/>
            <person name="Karl A.E."/>
            <person name="Murphy R.W."/>
            <person name="Kusumi K."/>
        </authorList>
    </citation>
    <scope>NUCLEOTIDE SEQUENCE [LARGE SCALE GENOMIC DNA]</scope>
</reference>
<evidence type="ECO:0000256" key="2">
    <source>
        <dbReference type="ARBA" id="ARBA00023292"/>
    </source>
</evidence>
<name>A0A452J216_9SAUR</name>
<evidence type="ECO:0000256" key="3">
    <source>
        <dbReference type="SAM" id="SignalP"/>
    </source>
</evidence>
<evidence type="ECO:0000259" key="4">
    <source>
        <dbReference type="PROSITE" id="PS51117"/>
    </source>
</evidence>
<keyword evidence="2" id="KW-0424">Laminin EGF-like domain</keyword>
<dbReference type="PANTHER" id="PTHR10574:SF270">
    <property type="entry name" value="LAMININ SUBUNIT GAMMA-1"/>
    <property type="match status" value="1"/>
</dbReference>
<dbReference type="SMART" id="SM00136">
    <property type="entry name" value="LamNT"/>
    <property type="match status" value="1"/>
</dbReference>
<evidence type="ECO:0000256" key="1">
    <source>
        <dbReference type="ARBA" id="ARBA00023157"/>
    </source>
</evidence>
<dbReference type="PANTHER" id="PTHR10574">
    <property type="entry name" value="NETRIN/LAMININ-RELATED"/>
    <property type="match status" value="1"/>
</dbReference>
<dbReference type="InterPro" id="IPR008211">
    <property type="entry name" value="Laminin_N"/>
</dbReference>
<dbReference type="STRING" id="38772.ENSGAGP00000034335"/>
<dbReference type="GO" id="GO:0009888">
    <property type="term" value="P:tissue development"/>
    <property type="evidence" value="ECO:0007669"/>
    <property type="project" value="TreeGrafter"/>
</dbReference>
<evidence type="ECO:0000313" key="5">
    <source>
        <dbReference type="Ensembl" id="ENSGAGP00000034335.1"/>
    </source>
</evidence>
<sequence length="219" mass="23704">ARYGLQAAPAAGMRRRALPLLLLLELAGRCVAAMDECADEASGRPQRCMPEFVNAAFNVTVVATNTCGSPAEEYCVQTGVTGVTKSCHLCDAAQPHLQHGAAFLTDYNQADTTWWQSQTMLAGVQYPSAINLTLHLGKSAGLLAPPVPALGHSPSRRGAEGLSWRDRYPPPLLPLRNSGDTCMPNRNFIRMPSPIIPFCLHCIGVPVLDDLYLSLWNLH</sequence>
<organism evidence="5 6">
    <name type="scientific">Gopherus agassizii</name>
    <name type="common">Agassiz's desert tortoise</name>
    <dbReference type="NCBI Taxonomy" id="38772"/>
    <lineage>
        <taxon>Eukaryota</taxon>
        <taxon>Metazoa</taxon>
        <taxon>Chordata</taxon>
        <taxon>Craniata</taxon>
        <taxon>Vertebrata</taxon>
        <taxon>Euteleostomi</taxon>
        <taxon>Archelosauria</taxon>
        <taxon>Testudinata</taxon>
        <taxon>Testudines</taxon>
        <taxon>Cryptodira</taxon>
        <taxon>Durocryptodira</taxon>
        <taxon>Testudinoidea</taxon>
        <taxon>Testudinidae</taxon>
        <taxon>Gopherus</taxon>
    </lineage>
</organism>
<reference evidence="5" key="2">
    <citation type="submission" date="2025-08" db="UniProtKB">
        <authorList>
            <consortium name="Ensembl"/>
        </authorList>
    </citation>
    <scope>IDENTIFICATION</scope>
</reference>
<proteinExistence type="predicted"/>
<dbReference type="GO" id="GO:0009887">
    <property type="term" value="P:animal organ morphogenesis"/>
    <property type="evidence" value="ECO:0007669"/>
    <property type="project" value="TreeGrafter"/>
</dbReference>
<dbReference type="AlphaFoldDB" id="A0A452J216"/>
<feature type="signal peptide" evidence="3">
    <location>
        <begin position="1"/>
        <end position="32"/>
    </location>
</feature>
<keyword evidence="3" id="KW-0732">Signal</keyword>
<evidence type="ECO:0000313" key="6">
    <source>
        <dbReference type="Proteomes" id="UP000291020"/>
    </source>
</evidence>
<feature type="chain" id="PRO_5019476971" description="Laminin N-terminal domain-containing protein" evidence="3">
    <location>
        <begin position="33"/>
        <end position="219"/>
    </location>
</feature>
<reference evidence="5" key="3">
    <citation type="submission" date="2025-09" db="UniProtKB">
        <authorList>
            <consortium name="Ensembl"/>
        </authorList>
    </citation>
    <scope>IDENTIFICATION</scope>
</reference>
<protein>
    <recommendedName>
        <fullName evidence="4">Laminin N-terminal domain-containing protein</fullName>
    </recommendedName>
</protein>
<dbReference type="InterPro" id="IPR050440">
    <property type="entry name" value="Laminin/Netrin_ECM"/>
</dbReference>
<dbReference type="Pfam" id="PF00055">
    <property type="entry name" value="Laminin_N"/>
    <property type="match status" value="1"/>
</dbReference>
<dbReference type="Proteomes" id="UP000291020">
    <property type="component" value="Unassembled WGS sequence"/>
</dbReference>
<dbReference type="PROSITE" id="PS51117">
    <property type="entry name" value="LAMININ_NTER"/>
    <property type="match status" value="1"/>
</dbReference>
<dbReference type="Gene3D" id="2.60.120.260">
    <property type="entry name" value="Galactose-binding domain-like"/>
    <property type="match status" value="1"/>
</dbReference>